<dbReference type="SUPFAM" id="SSF48452">
    <property type="entry name" value="TPR-like"/>
    <property type="match status" value="2"/>
</dbReference>
<comment type="caution">
    <text evidence="4">The sequence shown here is derived from an EMBL/GenBank/DDBJ whole genome shotgun (WGS) entry which is preliminary data.</text>
</comment>
<dbReference type="InterPro" id="IPR036388">
    <property type="entry name" value="WH-like_DNA-bd_sf"/>
</dbReference>
<dbReference type="InterPro" id="IPR011990">
    <property type="entry name" value="TPR-like_helical_dom_sf"/>
</dbReference>
<keyword evidence="1" id="KW-0802">TPR repeat</keyword>
<feature type="transmembrane region" description="Helical" evidence="3">
    <location>
        <begin position="390"/>
        <end position="408"/>
    </location>
</feature>
<evidence type="ECO:0008006" key="6">
    <source>
        <dbReference type="Google" id="ProtNLM"/>
    </source>
</evidence>
<dbReference type="SUPFAM" id="SSF46894">
    <property type="entry name" value="C-terminal effector domain of the bipartite response regulators"/>
    <property type="match status" value="1"/>
</dbReference>
<evidence type="ECO:0000256" key="3">
    <source>
        <dbReference type="SAM" id="Phobius"/>
    </source>
</evidence>
<keyword evidence="3" id="KW-1133">Transmembrane helix</keyword>
<keyword evidence="3" id="KW-0472">Membrane</keyword>
<dbReference type="Gene3D" id="1.10.10.10">
    <property type="entry name" value="Winged helix-like DNA-binding domain superfamily/Winged helix DNA-binding domain"/>
    <property type="match status" value="1"/>
</dbReference>
<proteinExistence type="predicted"/>
<organism evidence="4 5">
    <name type="scientific">Terrimonas rubra</name>
    <dbReference type="NCBI Taxonomy" id="1035890"/>
    <lineage>
        <taxon>Bacteria</taxon>
        <taxon>Pseudomonadati</taxon>
        <taxon>Bacteroidota</taxon>
        <taxon>Chitinophagia</taxon>
        <taxon>Chitinophagales</taxon>
        <taxon>Chitinophagaceae</taxon>
        <taxon>Terrimonas</taxon>
    </lineage>
</organism>
<reference evidence="5" key="1">
    <citation type="journal article" date="2019" name="Int. J. Syst. Evol. Microbiol.">
        <title>The Global Catalogue of Microorganisms (GCM) 10K type strain sequencing project: providing services to taxonomists for standard genome sequencing and annotation.</title>
        <authorList>
            <consortium name="The Broad Institute Genomics Platform"/>
            <consortium name="The Broad Institute Genome Sequencing Center for Infectious Disease"/>
            <person name="Wu L."/>
            <person name="Ma J."/>
        </authorList>
    </citation>
    <scope>NUCLEOTIDE SEQUENCE [LARGE SCALE GENOMIC DNA]</scope>
    <source>
        <strain evidence="5">KCTC 23299</strain>
    </source>
</reference>
<dbReference type="Gene3D" id="1.25.40.10">
    <property type="entry name" value="Tetratricopeptide repeat domain"/>
    <property type="match status" value="2"/>
</dbReference>
<evidence type="ECO:0000313" key="5">
    <source>
        <dbReference type="Proteomes" id="UP001597511"/>
    </source>
</evidence>
<sequence length="564" mass="65321">MVLLLAVLFIQYRANAQYDPLKNLSGKERELAIRKICDSIYYAPDTITAYKIADRFKNYAEKINNDSLALHIALYKVFVFSRRFYKSADKDRVEKTFNTLLETAIKKKFITVELDIRDVIANFYWDRLKNYELALQEYNTLGRLIERVTESSYPDKKKIYFHIGYAFFYFKDYVKAIDMFKKAIATKPWYDFQEYDYRHSLENLGTTYQELNRLDSADHYFQLLQQHVTANNDSVWIGINNGNIGKNEYLRGNYVQALPLLQFCVNRGMKDKDAGVAAGAQMVLADIYFKQNNIPAAIAATLKARELVLASAHYAHFRHLYPLLAKMYGTRGQHTLAANYVDSGFVVVDSINRMYSGILMARALQKDAIGEQKARLVEAENSKKLMNIKMYAALSIALIILCVTVFIYRNKRKQHRQENELKDSAIKKSQTDLEHARVQLADFTRNIAEKNKLIEQMEIQFGNTNKLAELEKSIILTGSDWRRFKELFEQVYPGYLQRLTEKIPGISPAETRLLTLAKLNFSYKEIASALGITPQAIRVSWHRLRKKINIDDETTTMEELANMV</sequence>
<dbReference type="Proteomes" id="UP001597511">
    <property type="component" value="Unassembled WGS sequence"/>
</dbReference>
<dbReference type="EMBL" id="JBHUOZ010000003">
    <property type="protein sequence ID" value="MFD2921257.1"/>
    <property type="molecule type" value="Genomic_DNA"/>
</dbReference>
<gene>
    <name evidence="4" type="ORF">ACFS6H_16140</name>
</gene>
<evidence type="ECO:0000256" key="2">
    <source>
        <dbReference type="SAM" id="Coils"/>
    </source>
</evidence>
<dbReference type="PROSITE" id="PS50005">
    <property type="entry name" value="TPR"/>
    <property type="match status" value="1"/>
</dbReference>
<dbReference type="RefSeq" id="WP_386101204.1">
    <property type="nucleotide sequence ID" value="NZ_JBHUOZ010000003.1"/>
</dbReference>
<keyword evidence="5" id="KW-1185">Reference proteome</keyword>
<evidence type="ECO:0000256" key="1">
    <source>
        <dbReference type="PROSITE-ProRule" id="PRU00339"/>
    </source>
</evidence>
<keyword evidence="3" id="KW-0812">Transmembrane</keyword>
<protein>
    <recommendedName>
        <fullName evidence="6">Tetratricopeptide repeat-containing protein</fullName>
    </recommendedName>
</protein>
<dbReference type="InterPro" id="IPR016032">
    <property type="entry name" value="Sig_transdc_resp-reg_C-effctor"/>
</dbReference>
<evidence type="ECO:0000313" key="4">
    <source>
        <dbReference type="EMBL" id="MFD2921257.1"/>
    </source>
</evidence>
<feature type="coiled-coil region" evidence="2">
    <location>
        <begin position="426"/>
        <end position="460"/>
    </location>
</feature>
<feature type="repeat" description="TPR" evidence="1">
    <location>
        <begin position="157"/>
        <end position="190"/>
    </location>
</feature>
<accession>A0ABW6ABB9</accession>
<keyword evidence="2" id="KW-0175">Coiled coil</keyword>
<dbReference type="InterPro" id="IPR019734">
    <property type="entry name" value="TPR_rpt"/>
</dbReference>
<name>A0ABW6ABB9_9BACT</name>